<dbReference type="SUPFAM" id="SSF49785">
    <property type="entry name" value="Galactose-binding domain-like"/>
    <property type="match status" value="1"/>
</dbReference>
<evidence type="ECO:0000313" key="1">
    <source>
        <dbReference type="EMBL" id="QDT26684.1"/>
    </source>
</evidence>
<dbReference type="InterPro" id="IPR038637">
    <property type="entry name" value="NPCBM_sf"/>
</dbReference>
<organism evidence="1 2">
    <name type="scientific">Gimesia panareensis</name>
    <dbReference type="NCBI Taxonomy" id="2527978"/>
    <lineage>
        <taxon>Bacteria</taxon>
        <taxon>Pseudomonadati</taxon>
        <taxon>Planctomycetota</taxon>
        <taxon>Planctomycetia</taxon>
        <taxon>Planctomycetales</taxon>
        <taxon>Planctomycetaceae</taxon>
        <taxon>Gimesia</taxon>
    </lineage>
</organism>
<dbReference type="Proteomes" id="UP000315647">
    <property type="component" value="Chromosome"/>
</dbReference>
<dbReference type="EMBL" id="CP037421">
    <property type="protein sequence ID" value="QDT26684.1"/>
    <property type="molecule type" value="Genomic_DNA"/>
</dbReference>
<reference evidence="1 2" key="1">
    <citation type="submission" date="2019-03" db="EMBL/GenBank/DDBJ databases">
        <title>Deep-cultivation of Planctomycetes and their phenomic and genomic characterization uncovers novel biology.</title>
        <authorList>
            <person name="Wiegand S."/>
            <person name="Jogler M."/>
            <person name="Boedeker C."/>
            <person name="Pinto D."/>
            <person name="Vollmers J."/>
            <person name="Rivas-Marin E."/>
            <person name="Kohn T."/>
            <person name="Peeters S.H."/>
            <person name="Heuer A."/>
            <person name="Rast P."/>
            <person name="Oberbeckmann S."/>
            <person name="Bunk B."/>
            <person name="Jeske O."/>
            <person name="Meyerdierks A."/>
            <person name="Storesund J.E."/>
            <person name="Kallscheuer N."/>
            <person name="Luecker S."/>
            <person name="Lage O.M."/>
            <person name="Pohl T."/>
            <person name="Merkel B.J."/>
            <person name="Hornburger P."/>
            <person name="Mueller R.-W."/>
            <person name="Bruemmer F."/>
            <person name="Labrenz M."/>
            <person name="Spormann A.M."/>
            <person name="Op den Camp H."/>
            <person name="Overmann J."/>
            <person name="Amann R."/>
            <person name="Jetten M.S.M."/>
            <person name="Mascher T."/>
            <person name="Medema M.H."/>
            <person name="Devos D.P."/>
            <person name="Kaster A.-K."/>
            <person name="Ovreas L."/>
            <person name="Rohde M."/>
            <person name="Galperin M.Y."/>
            <person name="Jogler C."/>
        </authorList>
    </citation>
    <scope>NUCLEOTIDE SEQUENCE [LARGE SCALE GENOMIC DNA]</scope>
    <source>
        <strain evidence="1 2">Enr10</strain>
    </source>
</reference>
<dbReference type="InterPro" id="IPR013222">
    <property type="entry name" value="Glyco_hyd_98_carb-bd"/>
</dbReference>
<accession>A0A517Q4X2</accession>
<proteinExistence type="predicted"/>
<dbReference type="RefSeq" id="WP_145108590.1">
    <property type="nucleotide sequence ID" value="NZ_CP036277.1"/>
</dbReference>
<dbReference type="Pfam" id="PF08305">
    <property type="entry name" value="NPCBM"/>
    <property type="match status" value="1"/>
</dbReference>
<evidence type="ECO:0000313" key="2">
    <source>
        <dbReference type="Proteomes" id="UP000315647"/>
    </source>
</evidence>
<keyword evidence="2" id="KW-1185">Reference proteome</keyword>
<dbReference type="SMART" id="SM00776">
    <property type="entry name" value="NPCBM"/>
    <property type="match status" value="1"/>
</dbReference>
<dbReference type="Gene3D" id="2.60.120.1060">
    <property type="entry name" value="NPCBM/NEW2 domain"/>
    <property type="match status" value="1"/>
</dbReference>
<dbReference type="InterPro" id="IPR008979">
    <property type="entry name" value="Galactose-bd-like_sf"/>
</dbReference>
<dbReference type="SUPFAM" id="SSF56988">
    <property type="entry name" value="Anthrax protective antigen"/>
    <property type="match status" value="1"/>
</dbReference>
<accession>A0A518A6Q7</accession>
<gene>
    <name evidence="1" type="ORF">Enr10x_19940</name>
</gene>
<name>A0A518A6Q7_9PLAN</name>
<sequence>MDRILRSSLCGMALMMLCLSQRGRADEILLYDGKKISGQIQKIDVDALTVEVGKATRKVNLFDITSYKFVQPALPRNVSQLLIDGEKPSYAKGPRTAKVKLRKGYQRFTLPFYHTLGVAKLEIKMSGPGLKNAEVPREMLSRVTDQVRKIATSEYRVDKAGFRLPLDVKQPERYVAYRLLEWKDPDAVKSILDLRYLPVKRYGASPRLALLTKRSAIHFGIIYEGLIKIPQDGEYTFSIETDKNSKAQLYIGDFPRELYRKSKGKKASGWQIAFAEQGKLTGEIKKWDANGIGVNLPVASQDVEVTLIPEAVHEIWKMAEGFSQPASPERKNESKTEDTAYIRTSDGKVVRVVGEVLGMNDQSLRFLYQGQEREVKRERVVGLVLHKKRSEKKNHLKLMSLNRLIGGSQVPGVVASDEASQVTIRLPWGEQVSISREDLESVKTINARSVSLTEMIPESVTQVPFFNQILPYQVNRSFSGKDLQIGKQVFKKGLCVHAKTVLVYQLDQQFEKFNVTPGLQNGTGELGNVAVSIVADGNTLFENQEFTSQTQQESLNVDVSGCSTLTLTVDFGKNQNVGDRFVWGAPQLIRASPQGLAVSKK</sequence>
<dbReference type="AlphaFoldDB" id="A0A518A6Q7"/>
<protein>
    <submittedName>
        <fullName evidence="1">NPCBM/NEW2 domain protein</fullName>
    </submittedName>
</protein>